<evidence type="ECO:0000313" key="4">
    <source>
        <dbReference type="Proteomes" id="UP000828924"/>
    </source>
</evidence>
<dbReference type="EMBL" id="CP071872">
    <property type="protein sequence ID" value="UNM13251.1"/>
    <property type="molecule type" value="Genomic_DNA"/>
</dbReference>
<accession>A0ABY3WRW9</accession>
<protein>
    <recommendedName>
        <fullName evidence="5">Regulatory protein</fullName>
    </recommendedName>
</protein>
<name>A0ABY3WRW9_9ACTN</name>
<sequence>MTDEQDNTNSQDQYAAQIAAVLKANTQEQDRVRSQITDLQARLVRLQQDHKLLSEMCSTQAGAPVTPVKDDAAAAPRSEAESPSGRVDTGSGETAAQRAVPQPRRAKAQKAAPSRQKKATQSKPRPTAKPPKAATDKPVPLRVLVQDLLTSEPQKVKQLVQALNETHPKREVDNPQLVRNALNALIAKGLAERSKRGTDVFYSASGNGAATVSVPGSDAENATAGERTAAEV</sequence>
<feature type="region of interest" description="Disordered" evidence="2">
    <location>
        <begin position="58"/>
        <end position="140"/>
    </location>
</feature>
<evidence type="ECO:0000256" key="1">
    <source>
        <dbReference type="SAM" id="Coils"/>
    </source>
</evidence>
<keyword evidence="4" id="KW-1185">Reference proteome</keyword>
<dbReference type="RefSeq" id="WP_242331981.1">
    <property type="nucleotide sequence ID" value="NZ_CP071872.1"/>
</dbReference>
<feature type="compositionally biased region" description="Low complexity" evidence="2">
    <location>
        <begin position="73"/>
        <end position="84"/>
    </location>
</feature>
<evidence type="ECO:0000256" key="2">
    <source>
        <dbReference type="SAM" id="MobiDB-lite"/>
    </source>
</evidence>
<organism evidence="3 4">
    <name type="scientific">Streptomyces formicae</name>
    <dbReference type="NCBI Taxonomy" id="1616117"/>
    <lineage>
        <taxon>Bacteria</taxon>
        <taxon>Bacillati</taxon>
        <taxon>Actinomycetota</taxon>
        <taxon>Actinomycetes</taxon>
        <taxon>Kitasatosporales</taxon>
        <taxon>Streptomycetaceae</taxon>
        <taxon>Streptomyces</taxon>
    </lineage>
</organism>
<feature type="coiled-coil region" evidence="1">
    <location>
        <begin position="29"/>
        <end position="56"/>
    </location>
</feature>
<reference evidence="3 4" key="1">
    <citation type="submission" date="2021-03" db="EMBL/GenBank/DDBJ databases">
        <title>Complete genome of Streptomyces formicae strain 1H-GS9 (DSM 100524).</title>
        <authorList>
            <person name="Atanasov K.E."/>
            <person name="Altabella T."/>
            <person name="Ferrer A."/>
        </authorList>
    </citation>
    <scope>NUCLEOTIDE SEQUENCE [LARGE SCALE GENOMIC DNA]</scope>
    <source>
        <strain evidence="3 4">1H-GS9</strain>
    </source>
</reference>
<feature type="region of interest" description="Disordered" evidence="2">
    <location>
        <begin position="204"/>
        <end position="232"/>
    </location>
</feature>
<dbReference type="Gene3D" id="1.10.10.10">
    <property type="entry name" value="Winged helix-like DNA-binding domain superfamily/Winged helix DNA-binding domain"/>
    <property type="match status" value="1"/>
</dbReference>
<proteinExistence type="predicted"/>
<dbReference type="Proteomes" id="UP000828924">
    <property type="component" value="Chromosome"/>
</dbReference>
<keyword evidence="1" id="KW-0175">Coiled coil</keyword>
<feature type="compositionally biased region" description="Low complexity" evidence="2">
    <location>
        <begin position="130"/>
        <end position="140"/>
    </location>
</feature>
<gene>
    <name evidence="3" type="ORF">J4032_18710</name>
</gene>
<evidence type="ECO:0000313" key="3">
    <source>
        <dbReference type="EMBL" id="UNM13251.1"/>
    </source>
</evidence>
<dbReference type="InterPro" id="IPR036388">
    <property type="entry name" value="WH-like_DNA-bd_sf"/>
</dbReference>
<evidence type="ECO:0008006" key="5">
    <source>
        <dbReference type="Google" id="ProtNLM"/>
    </source>
</evidence>